<dbReference type="SUPFAM" id="SSF47473">
    <property type="entry name" value="EF-hand"/>
    <property type="match status" value="1"/>
</dbReference>
<dbReference type="Gene3D" id="1.10.238.10">
    <property type="entry name" value="EF-hand"/>
    <property type="match status" value="1"/>
</dbReference>
<dbReference type="AlphaFoldDB" id="A0A915J5T4"/>
<dbReference type="GO" id="GO:0032588">
    <property type="term" value="C:trans-Golgi network membrane"/>
    <property type="evidence" value="ECO:0007669"/>
    <property type="project" value="TreeGrafter"/>
</dbReference>
<keyword evidence="1" id="KW-0677">Repeat</keyword>
<evidence type="ECO:0000259" key="4">
    <source>
        <dbReference type="PROSITE" id="PS50222"/>
    </source>
</evidence>
<feature type="compositionally biased region" description="Basic and acidic residues" evidence="3">
    <location>
        <begin position="16"/>
        <end position="28"/>
    </location>
</feature>
<dbReference type="SMART" id="SM00054">
    <property type="entry name" value="EFh"/>
    <property type="match status" value="2"/>
</dbReference>
<dbReference type="PANTHER" id="PTHR46311">
    <property type="entry name" value="CALCIUM-BINDING PROTEIN 8-RELATED"/>
    <property type="match status" value="1"/>
</dbReference>
<dbReference type="Pfam" id="PF13499">
    <property type="entry name" value="EF-hand_7"/>
    <property type="match status" value="1"/>
</dbReference>
<evidence type="ECO:0000256" key="3">
    <source>
        <dbReference type="SAM" id="MobiDB-lite"/>
    </source>
</evidence>
<dbReference type="InterPro" id="IPR018247">
    <property type="entry name" value="EF_Hand_1_Ca_BS"/>
</dbReference>
<evidence type="ECO:0000256" key="2">
    <source>
        <dbReference type="ARBA" id="ARBA00022837"/>
    </source>
</evidence>
<keyword evidence="2" id="KW-0106">Calcium</keyword>
<evidence type="ECO:0000256" key="1">
    <source>
        <dbReference type="ARBA" id="ARBA00022737"/>
    </source>
</evidence>
<keyword evidence="5" id="KW-1185">Reference proteome</keyword>
<dbReference type="InterPro" id="IPR002048">
    <property type="entry name" value="EF_hand_dom"/>
</dbReference>
<sequence length="197" mass="22679">MENKPGISRRKLRKSKTIDEQEKDDHLLEPQPTKSAKEAVEKAMELFKICDREGKGFINKIDMHMIGREMPDLTSEILDQVFDNLDMDKNGYLTMDEFITGFGTFLGLQLKLSSDDPIEPDQNFKKDVVAGPQNQSLPTTEINNNEKNYPIVQPAQESRAKKSSELMMEANIELKPSNFLDERRRRKSVWLKSLKFG</sequence>
<reference evidence="6" key="1">
    <citation type="submission" date="2022-11" db="UniProtKB">
        <authorList>
            <consortium name="WormBaseParasite"/>
        </authorList>
    </citation>
    <scope>IDENTIFICATION</scope>
</reference>
<organism evidence="5 6">
    <name type="scientific">Romanomermis culicivorax</name>
    <name type="common">Nematode worm</name>
    <dbReference type="NCBI Taxonomy" id="13658"/>
    <lineage>
        <taxon>Eukaryota</taxon>
        <taxon>Metazoa</taxon>
        <taxon>Ecdysozoa</taxon>
        <taxon>Nematoda</taxon>
        <taxon>Enoplea</taxon>
        <taxon>Dorylaimia</taxon>
        <taxon>Mermithida</taxon>
        <taxon>Mermithoidea</taxon>
        <taxon>Mermithidae</taxon>
        <taxon>Romanomermis</taxon>
    </lineage>
</organism>
<dbReference type="PROSITE" id="PS00018">
    <property type="entry name" value="EF_HAND_1"/>
    <property type="match status" value="1"/>
</dbReference>
<protein>
    <submittedName>
        <fullName evidence="6">EF-hand domain-containing protein</fullName>
    </submittedName>
</protein>
<feature type="domain" description="EF-hand" evidence="4">
    <location>
        <begin position="73"/>
        <end position="108"/>
    </location>
</feature>
<dbReference type="PANTHER" id="PTHR46311:SF3">
    <property type="entry name" value="CALCIUM-BINDING PROTEIN 8"/>
    <property type="match status" value="1"/>
</dbReference>
<dbReference type="Proteomes" id="UP000887565">
    <property type="component" value="Unplaced"/>
</dbReference>
<proteinExistence type="predicted"/>
<dbReference type="WBParaSite" id="nRc.2.0.1.t21806-RA">
    <property type="protein sequence ID" value="nRc.2.0.1.t21806-RA"/>
    <property type="gene ID" value="nRc.2.0.1.g21806"/>
</dbReference>
<dbReference type="GO" id="GO:0005509">
    <property type="term" value="F:calcium ion binding"/>
    <property type="evidence" value="ECO:0007669"/>
    <property type="project" value="InterPro"/>
</dbReference>
<evidence type="ECO:0000313" key="5">
    <source>
        <dbReference type="Proteomes" id="UP000887565"/>
    </source>
</evidence>
<dbReference type="InterPro" id="IPR011992">
    <property type="entry name" value="EF-hand-dom_pair"/>
</dbReference>
<feature type="region of interest" description="Disordered" evidence="3">
    <location>
        <begin position="1"/>
        <end position="35"/>
    </location>
</feature>
<accession>A0A915J5T4</accession>
<dbReference type="InterPro" id="IPR051111">
    <property type="entry name" value="Ca-binding_regulatory"/>
</dbReference>
<dbReference type="PROSITE" id="PS50222">
    <property type="entry name" value="EF_HAND_2"/>
    <property type="match status" value="1"/>
</dbReference>
<dbReference type="CDD" id="cd00051">
    <property type="entry name" value="EFh"/>
    <property type="match status" value="1"/>
</dbReference>
<evidence type="ECO:0000313" key="6">
    <source>
        <dbReference type="WBParaSite" id="nRc.2.0.1.t21806-RA"/>
    </source>
</evidence>
<name>A0A915J5T4_ROMCU</name>